<reference evidence="2" key="1">
    <citation type="submission" date="2013-04" db="EMBL/GenBank/DDBJ databases">
        <authorList>
            <person name="Qu J."/>
            <person name="Murali S.C."/>
            <person name="Bandaranaike D."/>
            <person name="Bellair M."/>
            <person name="Blankenburg K."/>
            <person name="Chao H."/>
            <person name="Dinh H."/>
            <person name="Doddapaneni H."/>
            <person name="Downs B."/>
            <person name="Dugan-Rocha S."/>
            <person name="Elkadiri S."/>
            <person name="Gnanaolivu R.D."/>
            <person name="Hernandez B."/>
            <person name="Javaid M."/>
            <person name="Jayaseelan J.C."/>
            <person name="Lee S."/>
            <person name="Li M."/>
            <person name="Ming W."/>
            <person name="Munidasa M."/>
            <person name="Muniz J."/>
            <person name="Nguyen L."/>
            <person name="Ongeri F."/>
            <person name="Osuji N."/>
            <person name="Pu L.-L."/>
            <person name="Puazo M."/>
            <person name="Qu C."/>
            <person name="Quiroz J."/>
            <person name="Raj R."/>
            <person name="Weissenberger G."/>
            <person name="Xin Y."/>
            <person name="Zou X."/>
            <person name="Han Y."/>
            <person name="Richards S."/>
            <person name="Worley K."/>
            <person name="Muzny D."/>
            <person name="Gibbs R."/>
        </authorList>
    </citation>
    <scope>NUCLEOTIDE SEQUENCE</scope>
    <source>
        <strain evidence="2">Sampled in the wild</strain>
    </source>
</reference>
<proteinExistence type="predicted"/>
<dbReference type="OrthoDB" id="8189860at2759"/>
<evidence type="ECO:0000313" key="3">
    <source>
        <dbReference type="Proteomes" id="UP000792457"/>
    </source>
</evidence>
<evidence type="ECO:0000313" key="2">
    <source>
        <dbReference type="EMBL" id="KAG8228422.1"/>
    </source>
</evidence>
<dbReference type="Pfam" id="PF13837">
    <property type="entry name" value="Myb_DNA-bind_4"/>
    <property type="match status" value="1"/>
</dbReference>
<dbReference type="AlphaFoldDB" id="A0A8K0K4W8"/>
<dbReference type="Gene3D" id="1.10.10.60">
    <property type="entry name" value="Homeodomain-like"/>
    <property type="match status" value="1"/>
</dbReference>
<name>A0A8K0K4W8_LADFU</name>
<accession>A0A8K0K4W8</accession>
<reference evidence="2" key="2">
    <citation type="submission" date="2017-10" db="EMBL/GenBank/DDBJ databases">
        <title>Ladona fulva Genome sequencing and assembly.</title>
        <authorList>
            <person name="Murali S."/>
            <person name="Richards S."/>
            <person name="Bandaranaike D."/>
            <person name="Bellair M."/>
            <person name="Blankenburg K."/>
            <person name="Chao H."/>
            <person name="Dinh H."/>
            <person name="Doddapaneni H."/>
            <person name="Dugan-Rocha S."/>
            <person name="Elkadiri S."/>
            <person name="Gnanaolivu R."/>
            <person name="Hernandez B."/>
            <person name="Skinner E."/>
            <person name="Javaid M."/>
            <person name="Lee S."/>
            <person name="Li M."/>
            <person name="Ming W."/>
            <person name="Munidasa M."/>
            <person name="Muniz J."/>
            <person name="Nguyen L."/>
            <person name="Hughes D."/>
            <person name="Osuji N."/>
            <person name="Pu L.-L."/>
            <person name="Puazo M."/>
            <person name="Qu C."/>
            <person name="Quiroz J."/>
            <person name="Raj R."/>
            <person name="Weissenberger G."/>
            <person name="Xin Y."/>
            <person name="Zou X."/>
            <person name="Han Y."/>
            <person name="Worley K."/>
            <person name="Muzny D."/>
            <person name="Gibbs R."/>
        </authorList>
    </citation>
    <scope>NUCLEOTIDE SEQUENCE</scope>
    <source>
        <strain evidence="2">Sampled in the wild</strain>
    </source>
</reference>
<sequence length="403" mass="46179">MSEAEEAIIKPGEAPYVTVFVSESEVNGDNEDSHADTQQIIVHTGENVAVEEYNDIHCVISHEHVNLESTENDDFSNDSNRTLWTRNNVKLLISEYKAMKQDFQDPGRKQKDLWATLAHRLSERIAKDSTNSWMASQVTWDACDRKWRNLKHTFKSIHTNQWRSYRSRSRWEFYHPLLEIFGDSIRGQLPKKREGAKYVVVHPQDDNKSASLPAAKKSVGNMHHLSSFLSSEEGGSGEETMFVEELKVDECTGGSYVVVKPSKESSMEPRPKHLKVPREPDNMHGQVKVEQIEYVDILNVNRGHSDHSMDDNCKLRDDSHEEIDGSNTCGLDCKETLGNSKCPPAWFMNFLREYHKEEQDRREALQKAHEDILRVEERKVKALESILNKLCSPPNSKSLQTSS</sequence>
<feature type="domain" description="Myb/SANT-like DNA-binding" evidence="1">
    <location>
        <begin position="82"/>
        <end position="177"/>
    </location>
</feature>
<dbReference type="InterPro" id="IPR044822">
    <property type="entry name" value="Myb_DNA-bind_4"/>
</dbReference>
<dbReference type="Proteomes" id="UP000792457">
    <property type="component" value="Unassembled WGS sequence"/>
</dbReference>
<dbReference type="EMBL" id="KZ308371">
    <property type="protein sequence ID" value="KAG8228422.1"/>
    <property type="molecule type" value="Genomic_DNA"/>
</dbReference>
<organism evidence="2 3">
    <name type="scientific">Ladona fulva</name>
    <name type="common">Scarce chaser dragonfly</name>
    <name type="synonym">Libellula fulva</name>
    <dbReference type="NCBI Taxonomy" id="123851"/>
    <lineage>
        <taxon>Eukaryota</taxon>
        <taxon>Metazoa</taxon>
        <taxon>Ecdysozoa</taxon>
        <taxon>Arthropoda</taxon>
        <taxon>Hexapoda</taxon>
        <taxon>Insecta</taxon>
        <taxon>Pterygota</taxon>
        <taxon>Palaeoptera</taxon>
        <taxon>Odonata</taxon>
        <taxon>Epiprocta</taxon>
        <taxon>Anisoptera</taxon>
        <taxon>Libelluloidea</taxon>
        <taxon>Libellulidae</taxon>
        <taxon>Ladona</taxon>
    </lineage>
</organism>
<evidence type="ECO:0000259" key="1">
    <source>
        <dbReference type="Pfam" id="PF13837"/>
    </source>
</evidence>
<gene>
    <name evidence="2" type="ORF">J437_LFUL003895</name>
</gene>
<protein>
    <recommendedName>
        <fullName evidence="1">Myb/SANT-like DNA-binding domain-containing protein</fullName>
    </recommendedName>
</protein>
<comment type="caution">
    <text evidence="2">The sequence shown here is derived from an EMBL/GenBank/DDBJ whole genome shotgun (WGS) entry which is preliminary data.</text>
</comment>
<keyword evidence="3" id="KW-1185">Reference proteome</keyword>